<gene>
    <name evidence="2" type="ORF">E5353_00360</name>
</gene>
<reference evidence="2 3" key="1">
    <citation type="submission" date="2019-04" db="EMBL/GenBank/DDBJ databases">
        <title>Microbes associate with the intestines of laboratory mice.</title>
        <authorList>
            <person name="Navarre W."/>
            <person name="Wong E."/>
            <person name="Huang K."/>
            <person name="Tropini C."/>
            <person name="Ng K."/>
            <person name="Yu B."/>
        </authorList>
    </citation>
    <scope>NUCLEOTIDE SEQUENCE [LARGE SCALE GENOMIC DNA]</scope>
    <source>
        <strain evidence="2 3">NM63_1-25</strain>
    </source>
</reference>
<feature type="region of interest" description="Disordered" evidence="1">
    <location>
        <begin position="93"/>
        <end position="151"/>
    </location>
</feature>
<name>A0A4S2DHL5_9BACE</name>
<organism evidence="2 3">
    <name type="scientific">Bacteroides caecimuris</name>
    <dbReference type="NCBI Taxonomy" id="1796613"/>
    <lineage>
        <taxon>Bacteria</taxon>
        <taxon>Pseudomonadati</taxon>
        <taxon>Bacteroidota</taxon>
        <taxon>Bacteroidia</taxon>
        <taxon>Bacteroidales</taxon>
        <taxon>Bacteroidaceae</taxon>
        <taxon>Bacteroides</taxon>
    </lineage>
</organism>
<accession>A0A4S2DHL5</accession>
<evidence type="ECO:0000313" key="3">
    <source>
        <dbReference type="Proteomes" id="UP000309566"/>
    </source>
</evidence>
<dbReference type="AlphaFoldDB" id="A0A4S2DHL5"/>
<evidence type="ECO:0000313" key="2">
    <source>
        <dbReference type="EMBL" id="TGY41285.1"/>
    </source>
</evidence>
<proteinExistence type="predicted"/>
<sequence>MKNSEVQTLFVCGCCKRSLPASAFYINKKTGLPGNYCKECRKTVSRNHRKNEKRSLAYDRESNYPVITSTEDPTLRRELILHALETVAASIERKRRKVRESEFEYEPDAESRSGSAFESGSELKSELQLQSKSELELQSKSGPKPELELAD</sequence>
<protein>
    <submittedName>
        <fullName evidence="2">Uncharacterized protein</fullName>
    </submittedName>
</protein>
<dbReference type="Proteomes" id="UP000309566">
    <property type="component" value="Unassembled WGS sequence"/>
</dbReference>
<comment type="caution">
    <text evidence="2">The sequence shown here is derived from an EMBL/GenBank/DDBJ whole genome shotgun (WGS) entry which is preliminary data.</text>
</comment>
<dbReference type="RefSeq" id="WP_135998385.1">
    <property type="nucleotide sequence ID" value="NZ_SRYX01000001.1"/>
</dbReference>
<feature type="compositionally biased region" description="Low complexity" evidence="1">
    <location>
        <begin position="118"/>
        <end position="132"/>
    </location>
</feature>
<evidence type="ECO:0000256" key="1">
    <source>
        <dbReference type="SAM" id="MobiDB-lite"/>
    </source>
</evidence>
<feature type="compositionally biased region" description="Basic and acidic residues" evidence="1">
    <location>
        <begin position="133"/>
        <end position="151"/>
    </location>
</feature>
<dbReference type="EMBL" id="SRYX01000001">
    <property type="protein sequence ID" value="TGY41285.1"/>
    <property type="molecule type" value="Genomic_DNA"/>
</dbReference>